<dbReference type="PROSITE" id="PS00518">
    <property type="entry name" value="ZF_RING_1"/>
    <property type="match status" value="1"/>
</dbReference>
<evidence type="ECO:0000256" key="3">
    <source>
        <dbReference type="ARBA" id="ARBA00022833"/>
    </source>
</evidence>
<dbReference type="EMBL" id="RBNJ01006987">
    <property type="protein sequence ID" value="RUS28208.1"/>
    <property type="molecule type" value="Genomic_DNA"/>
</dbReference>
<evidence type="ECO:0000256" key="4">
    <source>
        <dbReference type="PROSITE-ProRule" id="PRU00175"/>
    </source>
</evidence>
<keyword evidence="1" id="KW-0479">Metal-binding</keyword>
<dbReference type="SUPFAM" id="SSF57850">
    <property type="entry name" value="RING/U-box"/>
    <property type="match status" value="1"/>
</dbReference>
<evidence type="ECO:0000256" key="1">
    <source>
        <dbReference type="ARBA" id="ARBA00022723"/>
    </source>
</evidence>
<evidence type="ECO:0000259" key="6">
    <source>
        <dbReference type="PROSITE" id="PS50089"/>
    </source>
</evidence>
<keyword evidence="2 4" id="KW-0863">Zinc-finger</keyword>
<reference evidence="7 8" key="1">
    <citation type="journal article" date="2018" name="New Phytol.">
        <title>Phylogenomics of Endogonaceae and evolution of mycorrhizas within Mucoromycota.</title>
        <authorList>
            <person name="Chang Y."/>
            <person name="Desiro A."/>
            <person name="Na H."/>
            <person name="Sandor L."/>
            <person name="Lipzen A."/>
            <person name="Clum A."/>
            <person name="Barry K."/>
            <person name="Grigoriev I.V."/>
            <person name="Martin F.M."/>
            <person name="Stajich J.E."/>
            <person name="Smith M.E."/>
            <person name="Bonito G."/>
            <person name="Spatafora J.W."/>
        </authorList>
    </citation>
    <scope>NUCLEOTIDE SEQUENCE [LARGE SCALE GENOMIC DNA]</scope>
    <source>
        <strain evidence="7 8">AD002</strain>
    </source>
</reference>
<evidence type="ECO:0000313" key="8">
    <source>
        <dbReference type="Proteomes" id="UP000274822"/>
    </source>
</evidence>
<dbReference type="CDD" id="cd16449">
    <property type="entry name" value="RING-HC"/>
    <property type="match status" value="1"/>
</dbReference>
<dbReference type="PANTHER" id="PTHR24103">
    <property type="entry name" value="E3 UBIQUITIN-PROTEIN LIGASE TRIM"/>
    <property type="match status" value="1"/>
</dbReference>
<dbReference type="InterPro" id="IPR001841">
    <property type="entry name" value="Znf_RING"/>
</dbReference>
<gene>
    <name evidence="7" type="ORF">BC938DRAFT_482155</name>
</gene>
<evidence type="ECO:0000256" key="2">
    <source>
        <dbReference type="ARBA" id="ARBA00022771"/>
    </source>
</evidence>
<keyword evidence="3" id="KW-0862">Zinc</keyword>
<proteinExistence type="predicted"/>
<feature type="domain" description="RING-type" evidence="6">
    <location>
        <begin position="12"/>
        <end position="58"/>
    </location>
</feature>
<dbReference type="SMART" id="SM00184">
    <property type="entry name" value="RING"/>
    <property type="match status" value="1"/>
</dbReference>
<accession>A0A433QEI9</accession>
<dbReference type="Proteomes" id="UP000274822">
    <property type="component" value="Unassembled WGS sequence"/>
</dbReference>
<dbReference type="InterPro" id="IPR017907">
    <property type="entry name" value="Znf_RING_CS"/>
</dbReference>
<comment type="caution">
    <text evidence="7">The sequence shown here is derived from an EMBL/GenBank/DDBJ whole genome shotgun (WGS) entry which is preliminary data.</text>
</comment>
<dbReference type="PROSITE" id="PS50089">
    <property type="entry name" value="ZF_RING_2"/>
    <property type="match status" value="1"/>
</dbReference>
<protein>
    <recommendedName>
        <fullName evidence="6">RING-type domain-containing protein</fullName>
    </recommendedName>
</protein>
<dbReference type="Gene3D" id="3.30.40.10">
    <property type="entry name" value="Zinc/RING finger domain, C3HC4 (zinc finger)"/>
    <property type="match status" value="1"/>
</dbReference>
<dbReference type="GO" id="GO:0008270">
    <property type="term" value="F:zinc ion binding"/>
    <property type="evidence" value="ECO:0007669"/>
    <property type="project" value="UniProtKB-KW"/>
</dbReference>
<evidence type="ECO:0000313" key="7">
    <source>
        <dbReference type="EMBL" id="RUS28208.1"/>
    </source>
</evidence>
<name>A0A433QEI9_9FUNG</name>
<dbReference type="Pfam" id="PF13445">
    <property type="entry name" value="zf-RING_UBOX"/>
    <property type="match status" value="1"/>
</dbReference>
<dbReference type="InterPro" id="IPR027370">
    <property type="entry name" value="Znf-RING_euk"/>
</dbReference>
<dbReference type="InterPro" id="IPR050143">
    <property type="entry name" value="TRIM/RBCC"/>
</dbReference>
<dbReference type="AlphaFoldDB" id="A0A433QEI9"/>
<evidence type="ECO:0000256" key="5">
    <source>
        <dbReference type="SAM" id="MobiDB-lite"/>
    </source>
</evidence>
<dbReference type="InterPro" id="IPR013083">
    <property type="entry name" value="Znf_RING/FYVE/PHD"/>
</dbReference>
<feature type="region of interest" description="Disordered" evidence="5">
    <location>
        <begin position="307"/>
        <end position="345"/>
    </location>
</feature>
<keyword evidence="8" id="KW-1185">Reference proteome</keyword>
<organism evidence="7 8">
    <name type="scientific">Jimgerdemannia flammicorona</name>
    <dbReference type="NCBI Taxonomy" id="994334"/>
    <lineage>
        <taxon>Eukaryota</taxon>
        <taxon>Fungi</taxon>
        <taxon>Fungi incertae sedis</taxon>
        <taxon>Mucoromycota</taxon>
        <taxon>Mucoromycotina</taxon>
        <taxon>Endogonomycetes</taxon>
        <taxon>Endogonales</taxon>
        <taxon>Endogonaceae</taxon>
        <taxon>Jimgerdemannia</taxon>
    </lineage>
</organism>
<feature type="compositionally biased region" description="Basic and acidic residues" evidence="5">
    <location>
        <begin position="307"/>
        <end position="343"/>
    </location>
</feature>
<sequence>MFSKTITDLLKCQICLETLTDPRLLPCGHNFCARCILQLRQWHPSRRNCGNSFSVRCPNNCDLYLMTEGAIEKLPKNFSLGPIIDAINEVGICVTHDDVMGFIDLNSGKLFCLGCVSAQAYTSSSNIVSLDMADGILKGKLAEKMDRSDVMVKQLQSKKMTLSELVSAVDVHQRATKKEFDELFVQIQIALDIKRRQYFQALENKTKLFEVYRRIEEMSSVSQRLCGSIRRSTEVLNVQHSRNAWAQKVSFIKQLNTLQLDLERDVKVAESLIIEDTSQWKSSNDLVLDNSHLRTIRNLQEALLQLSDEKQPRNERQLSDDKQPRSEKQLSDDKQPRNEKELSDESIIASIGYEVYIE</sequence>